<evidence type="ECO:0000256" key="4">
    <source>
        <dbReference type="ARBA" id="ARBA00022723"/>
    </source>
</evidence>
<dbReference type="PANTHER" id="PTHR11271">
    <property type="entry name" value="GUANINE DEAMINASE"/>
    <property type="match status" value="1"/>
</dbReference>
<dbReference type="Gene3D" id="3.20.20.140">
    <property type="entry name" value="Metal-dependent hydrolases"/>
    <property type="match status" value="1"/>
</dbReference>
<evidence type="ECO:0000256" key="7">
    <source>
        <dbReference type="NCBIfam" id="TIGR02967"/>
    </source>
</evidence>
<reference evidence="9 10" key="1">
    <citation type="submission" date="2017-04" db="EMBL/GenBank/DDBJ databases">
        <authorList>
            <person name="Afonso C.L."/>
            <person name="Miller P.J."/>
            <person name="Scott M.A."/>
            <person name="Spackman E."/>
            <person name="Goraichik I."/>
            <person name="Dimitrov K.M."/>
            <person name="Suarez D.L."/>
            <person name="Swayne D.E."/>
        </authorList>
    </citation>
    <scope>NUCLEOTIDE SEQUENCE [LARGE SCALE GENOMIC DNA]</scope>
    <source>
        <strain evidence="10">XA(T)</strain>
    </source>
</reference>
<dbReference type="InterPro" id="IPR006680">
    <property type="entry name" value="Amidohydro-rel"/>
</dbReference>
<dbReference type="NCBIfam" id="NF006679">
    <property type="entry name" value="PRK09228.1"/>
    <property type="match status" value="1"/>
</dbReference>
<dbReference type="EMBL" id="CP020715">
    <property type="protein sequence ID" value="ARJ06596.1"/>
    <property type="molecule type" value="Genomic_DNA"/>
</dbReference>
<gene>
    <name evidence="9" type="ORF">B5808_16225</name>
</gene>
<keyword evidence="6 8" id="KW-0862">Zinc</keyword>
<keyword evidence="10" id="KW-1185">Reference proteome</keyword>
<evidence type="ECO:0000256" key="6">
    <source>
        <dbReference type="ARBA" id="ARBA00022833"/>
    </source>
</evidence>
<dbReference type="GO" id="GO:0005829">
    <property type="term" value="C:cytosol"/>
    <property type="evidence" value="ECO:0007669"/>
    <property type="project" value="TreeGrafter"/>
</dbReference>
<dbReference type="Gene3D" id="2.30.40.10">
    <property type="entry name" value="Urease, subunit C, domain 1"/>
    <property type="match status" value="1"/>
</dbReference>
<comment type="cofactor">
    <cofactor evidence="8">
        <name>Zn(2+)</name>
        <dbReference type="ChEBI" id="CHEBI:29105"/>
    </cofactor>
    <text evidence="8">Binds 1 zinc ion per subunit.</text>
</comment>
<dbReference type="GO" id="GO:0008892">
    <property type="term" value="F:guanine deaminase activity"/>
    <property type="evidence" value="ECO:0007669"/>
    <property type="project" value="UniProtKB-UniRule"/>
</dbReference>
<dbReference type="PANTHER" id="PTHR11271:SF6">
    <property type="entry name" value="GUANINE DEAMINASE"/>
    <property type="match status" value="1"/>
</dbReference>
<dbReference type="InterPro" id="IPR011059">
    <property type="entry name" value="Metal-dep_hydrolase_composite"/>
</dbReference>
<keyword evidence="4 8" id="KW-0479">Metal-binding</keyword>
<dbReference type="STRING" id="1619308.B5808_16225"/>
<dbReference type="InterPro" id="IPR014311">
    <property type="entry name" value="Guanine_deaminase"/>
</dbReference>
<dbReference type="NCBIfam" id="TIGR02967">
    <property type="entry name" value="guan_deamin"/>
    <property type="match status" value="1"/>
</dbReference>
<dbReference type="UniPathway" id="UPA00603">
    <property type="reaction ID" value="UER00660"/>
</dbReference>
<protein>
    <recommendedName>
        <fullName evidence="3 7">Guanine deaminase</fullName>
        <shortName evidence="8">Guanase</shortName>
        <ecNumber evidence="3 7">3.5.4.3</ecNumber>
    </recommendedName>
    <alternativeName>
        <fullName evidence="8">Guanine aminohydrolase</fullName>
    </alternativeName>
</protein>
<proteinExistence type="inferred from homology"/>
<dbReference type="RefSeq" id="WP_085020734.1">
    <property type="nucleotide sequence ID" value="NZ_BMHD01000001.1"/>
</dbReference>
<dbReference type="GO" id="GO:0006147">
    <property type="term" value="P:guanine catabolic process"/>
    <property type="evidence" value="ECO:0007669"/>
    <property type="project" value="UniProtKB-UniRule"/>
</dbReference>
<dbReference type="InterPro" id="IPR032466">
    <property type="entry name" value="Metal_Hydrolase"/>
</dbReference>
<evidence type="ECO:0000256" key="1">
    <source>
        <dbReference type="ARBA" id="ARBA00004984"/>
    </source>
</evidence>
<sequence length="465" mass="52163">MSTKAIRGTFLDFIDDPWKHVGDEHAATRFLVDGLLVIEDGIIKDFGPYDALADRWAELEVTEIRDRIIVPGFIDGHIHFPQTRVLGAYGEQLLPWLQKWVFPEERKYADREYAQAGAVRFFDNLLASGTTTIQAFTSSAPVCTEELFEEASRRNMRVIAGITAIDKNAPDWFTISPEEFYTAATEQIERYHGKGRNLYAITPRFAFGATKELLETCRRLKQENPDLWVHTHISENPAEIRGVLAIHDDCTDYLGMYEKYDLVGPKFTGGHGVWLSNDEFRRISDKGAAVTFCPCSNLYLGSGLFRLGRATDPEHRVKLTFGTDMGGGNRFSMLNVLEDAYKVGMLNNTILDGSIVPSEQDLAESERNKLSPFRAFWSITQGGAEALYIDEYVGNFDIGKEADFVALDWTAGPPANAWHASLLVEEGGPQTVEQAGELLFSIMMVSDERAVDETWVAGERLYKKA</sequence>
<dbReference type="GO" id="GO:0008270">
    <property type="term" value="F:zinc ion binding"/>
    <property type="evidence" value="ECO:0007669"/>
    <property type="project" value="UniProtKB-UniRule"/>
</dbReference>
<dbReference type="SUPFAM" id="SSF51338">
    <property type="entry name" value="Composite domain of metallo-dependent hydrolases"/>
    <property type="match status" value="2"/>
</dbReference>
<evidence type="ECO:0000256" key="8">
    <source>
        <dbReference type="RuleBase" id="RU366009"/>
    </source>
</evidence>
<comment type="catalytic activity">
    <reaction evidence="8">
        <text>guanine + H2O + H(+) = xanthine + NH4(+)</text>
        <dbReference type="Rhea" id="RHEA:14665"/>
        <dbReference type="ChEBI" id="CHEBI:15377"/>
        <dbReference type="ChEBI" id="CHEBI:15378"/>
        <dbReference type="ChEBI" id="CHEBI:16235"/>
        <dbReference type="ChEBI" id="CHEBI:17712"/>
        <dbReference type="ChEBI" id="CHEBI:28938"/>
        <dbReference type="EC" id="3.5.4.3"/>
    </reaction>
</comment>
<evidence type="ECO:0000256" key="3">
    <source>
        <dbReference type="ARBA" id="ARBA00012781"/>
    </source>
</evidence>
<dbReference type="InterPro" id="IPR051607">
    <property type="entry name" value="Metallo-dep_hydrolases"/>
</dbReference>
<dbReference type="Pfam" id="PF01979">
    <property type="entry name" value="Amidohydro_1"/>
    <property type="match status" value="1"/>
</dbReference>
<accession>A0A1X9LN23</accession>
<name>A0A1X9LN23_9MICO</name>
<evidence type="ECO:0000256" key="5">
    <source>
        <dbReference type="ARBA" id="ARBA00022801"/>
    </source>
</evidence>
<comment type="function">
    <text evidence="8">Catalyzes the hydrolytic deamination of guanine, producing xanthine and ammonia.</text>
</comment>
<evidence type="ECO:0000313" key="9">
    <source>
        <dbReference type="EMBL" id="ARJ06596.1"/>
    </source>
</evidence>
<evidence type="ECO:0000256" key="2">
    <source>
        <dbReference type="ARBA" id="ARBA00006745"/>
    </source>
</evidence>
<evidence type="ECO:0000313" key="10">
    <source>
        <dbReference type="Proteomes" id="UP000192775"/>
    </source>
</evidence>
<keyword evidence="5 8" id="KW-0378">Hydrolase</keyword>
<comment type="pathway">
    <text evidence="1 8">Purine metabolism; guanine degradation; xanthine from guanine: step 1/1.</text>
</comment>
<dbReference type="EC" id="3.5.4.3" evidence="3 7"/>
<dbReference type="KEGG" id="cphy:B5808_16225"/>
<dbReference type="SUPFAM" id="SSF51556">
    <property type="entry name" value="Metallo-dependent hydrolases"/>
    <property type="match status" value="1"/>
</dbReference>
<organism evidence="9 10">
    <name type="scientific">Cnuibacter physcomitrellae</name>
    <dbReference type="NCBI Taxonomy" id="1619308"/>
    <lineage>
        <taxon>Bacteria</taxon>
        <taxon>Bacillati</taxon>
        <taxon>Actinomycetota</taxon>
        <taxon>Actinomycetes</taxon>
        <taxon>Micrococcales</taxon>
        <taxon>Microbacteriaceae</taxon>
        <taxon>Cnuibacter</taxon>
    </lineage>
</organism>
<comment type="similarity">
    <text evidence="2 8">Belongs to the metallo-dependent hydrolases superfamily. ATZ/TRZ family.</text>
</comment>
<dbReference type="AlphaFoldDB" id="A0A1X9LN23"/>
<dbReference type="Proteomes" id="UP000192775">
    <property type="component" value="Chromosome"/>
</dbReference>